<dbReference type="AlphaFoldDB" id="A0A3E2VVK9"/>
<name>A0A3E2VVK9_CLOIN</name>
<comment type="caution">
    <text evidence="1">The sequence shown here is derived from an EMBL/GenBank/DDBJ whole genome shotgun (WGS) entry which is preliminary data.</text>
</comment>
<dbReference type="RefSeq" id="WP_117443518.1">
    <property type="nucleotide sequence ID" value="NZ_JAJFEN010000004.1"/>
</dbReference>
<sequence>MKDSFKIRITARQAPVSFVALSILPVGDEMVIQLPLMKRKELLQQYDGEGCISAALSKYLAFRSTQ</sequence>
<protein>
    <submittedName>
        <fullName evidence="1">Uncharacterized protein</fullName>
    </submittedName>
</protein>
<accession>A0A3E2VVK9</accession>
<evidence type="ECO:0000313" key="2">
    <source>
        <dbReference type="Proteomes" id="UP000260025"/>
    </source>
</evidence>
<dbReference type="EMBL" id="QVEV01000018">
    <property type="protein sequence ID" value="RGC14755.1"/>
    <property type="molecule type" value="Genomic_DNA"/>
</dbReference>
<gene>
    <name evidence="1" type="ORF">DXA38_12805</name>
</gene>
<reference evidence="1 2" key="1">
    <citation type="submission" date="2018-08" db="EMBL/GenBank/DDBJ databases">
        <title>A genome reference for cultivated species of the human gut microbiota.</title>
        <authorList>
            <person name="Zou Y."/>
            <person name="Xue W."/>
            <person name="Luo G."/>
        </authorList>
    </citation>
    <scope>NUCLEOTIDE SEQUENCE [LARGE SCALE GENOMIC DNA]</scope>
    <source>
        <strain evidence="1 2">OF01-2LB</strain>
    </source>
</reference>
<proteinExistence type="predicted"/>
<dbReference type="Proteomes" id="UP000260025">
    <property type="component" value="Unassembled WGS sequence"/>
</dbReference>
<evidence type="ECO:0000313" key="1">
    <source>
        <dbReference type="EMBL" id="RGC14755.1"/>
    </source>
</evidence>
<organism evidence="1 2">
    <name type="scientific">Clostridium innocuum</name>
    <dbReference type="NCBI Taxonomy" id="1522"/>
    <lineage>
        <taxon>Bacteria</taxon>
        <taxon>Bacillati</taxon>
        <taxon>Bacillota</taxon>
        <taxon>Clostridia</taxon>
        <taxon>Eubacteriales</taxon>
        <taxon>Clostridiaceae</taxon>
        <taxon>Clostridium</taxon>
    </lineage>
</organism>